<dbReference type="GeneID" id="78373106"/>
<name>A0A0D8FVJ6_9ACTN</name>
<evidence type="ECO:0000313" key="1">
    <source>
        <dbReference type="EMBL" id="KJE76262.1"/>
    </source>
</evidence>
<protein>
    <submittedName>
        <fullName evidence="1">Uncharacterized protein</fullName>
    </submittedName>
</protein>
<sequence>MIGAGVPESANDWPDGILSALRRFRQGDLVADPPMAYLADPRAPVWEQSVRFAKELIASGDPVMPEVIHFPEGLTPPYGMITTQTCDLVEEDATPPGWPWAQVIPVYNMDEPLNSGEKKLLREGRFRRSWLHVPAVTPGFYVADFRISFPVEKGWLVRQARVDGFESEELRQRVGDRLALLSGRPAFAGSFITTIQDPLTQALRELKRVDRVEFNRMDEMVPEIGVLMDSRLSPSNVQIVVVSTAPLDGAQMEWWSRWWDRCRQQAAATGITLQALDFKVLDENYSAVEYRRLTHLPLPNVSPD</sequence>
<gene>
    <name evidence="1" type="ORF">FEAC_19970</name>
</gene>
<keyword evidence="2" id="KW-1185">Reference proteome</keyword>
<evidence type="ECO:0000313" key="2">
    <source>
        <dbReference type="Proteomes" id="UP000032336"/>
    </source>
</evidence>
<dbReference type="OrthoDB" id="4737576at2"/>
<reference evidence="1 2" key="1">
    <citation type="submission" date="2015-01" db="EMBL/GenBank/DDBJ databases">
        <title>Draft genome of the acidophilic iron oxidizer Ferrimicrobium acidiphilum strain T23.</title>
        <authorList>
            <person name="Poehlein A."/>
            <person name="Eisen S."/>
            <person name="Schloemann M."/>
            <person name="Johnson B.D."/>
            <person name="Daniel R."/>
            <person name="Muehling M."/>
        </authorList>
    </citation>
    <scope>NUCLEOTIDE SEQUENCE [LARGE SCALE GENOMIC DNA]</scope>
    <source>
        <strain evidence="1 2">T23</strain>
    </source>
</reference>
<accession>A0A0D8FVJ6</accession>
<dbReference type="STRING" id="1121877.FEAC_19970"/>
<proteinExistence type="predicted"/>
<dbReference type="RefSeq" id="WP_035391459.1">
    <property type="nucleotide sequence ID" value="NZ_JQKF01000046.1"/>
</dbReference>
<comment type="caution">
    <text evidence="1">The sequence shown here is derived from an EMBL/GenBank/DDBJ whole genome shotgun (WGS) entry which is preliminary data.</text>
</comment>
<organism evidence="1 2">
    <name type="scientific">Ferrimicrobium acidiphilum DSM 19497</name>
    <dbReference type="NCBI Taxonomy" id="1121877"/>
    <lineage>
        <taxon>Bacteria</taxon>
        <taxon>Bacillati</taxon>
        <taxon>Actinomycetota</taxon>
        <taxon>Acidimicrobiia</taxon>
        <taxon>Acidimicrobiales</taxon>
        <taxon>Acidimicrobiaceae</taxon>
        <taxon>Ferrimicrobium</taxon>
    </lineage>
</organism>
<dbReference type="EMBL" id="JXUW01000019">
    <property type="protein sequence ID" value="KJE76262.1"/>
    <property type="molecule type" value="Genomic_DNA"/>
</dbReference>
<dbReference type="AlphaFoldDB" id="A0A0D8FVJ6"/>
<dbReference type="Proteomes" id="UP000032336">
    <property type="component" value="Unassembled WGS sequence"/>
</dbReference>